<evidence type="ECO:0000313" key="3">
    <source>
        <dbReference type="EMBL" id="KAF6225165.1"/>
    </source>
</evidence>
<dbReference type="RefSeq" id="XP_037154032.1">
    <property type="nucleotide sequence ID" value="XM_037301215.1"/>
</dbReference>
<dbReference type="InterPro" id="IPR023210">
    <property type="entry name" value="NADP_OxRdtase_dom"/>
</dbReference>
<proteinExistence type="predicted"/>
<evidence type="ECO:0000256" key="1">
    <source>
        <dbReference type="ARBA" id="ARBA00023002"/>
    </source>
</evidence>
<dbReference type="GeneID" id="59338753"/>
<dbReference type="SUPFAM" id="SSF51430">
    <property type="entry name" value="NAD(P)-linked oxidoreductase"/>
    <property type="match status" value="1"/>
</dbReference>
<gene>
    <name evidence="3" type="ORF">HO133_010362</name>
</gene>
<dbReference type="AlphaFoldDB" id="A0A8H6CK89"/>
<dbReference type="Pfam" id="PF00248">
    <property type="entry name" value="Aldo_ket_red"/>
    <property type="match status" value="1"/>
</dbReference>
<reference evidence="3 4" key="1">
    <citation type="journal article" date="2020" name="Genomics">
        <title>Complete, high-quality genomes from long-read metagenomic sequencing of two wolf lichen thalli reveals enigmatic genome architecture.</title>
        <authorList>
            <person name="McKenzie S.K."/>
            <person name="Walston R.F."/>
            <person name="Allen J.L."/>
        </authorList>
    </citation>
    <scope>NUCLEOTIDE SEQUENCE [LARGE SCALE GENOMIC DNA]</scope>
    <source>
        <strain evidence="3">WasteWater1</strain>
    </source>
</reference>
<dbReference type="CDD" id="cd19075">
    <property type="entry name" value="AKR_AKR7A1-5"/>
    <property type="match status" value="1"/>
</dbReference>
<evidence type="ECO:0000259" key="2">
    <source>
        <dbReference type="Pfam" id="PF00248"/>
    </source>
</evidence>
<dbReference type="InterPro" id="IPR050523">
    <property type="entry name" value="AKR_Detox_Biosynth"/>
</dbReference>
<keyword evidence="1" id="KW-0560">Oxidoreductase</keyword>
<dbReference type="PANTHER" id="PTHR43364:SF4">
    <property type="entry name" value="NAD(P)-LINKED OXIDOREDUCTASE SUPERFAMILY PROTEIN"/>
    <property type="match status" value="1"/>
</dbReference>
<dbReference type="EMBL" id="JACCJB010000008">
    <property type="protein sequence ID" value="KAF6225165.1"/>
    <property type="molecule type" value="Genomic_DNA"/>
</dbReference>
<protein>
    <recommendedName>
        <fullName evidence="2">NADP-dependent oxidoreductase domain-containing protein</fullName>
    </recommendedName>
</protein>
<dbReference type="Proteomes" id="UP000593566">
    <property type="component" value="Unassembled WGS sequence"/>
</dbReference>
<accession>A0A8H6CK89</accession>
<dbReference type="InterPro" id="IPR036812">
    <property type="entry name" value="NAD(P)_OxRdtase_dom_sf"/>
</dbReference>
<name>A0A8H6CK89_9LECA</name>
<dbReference type="GO" id="GO:0016491">
    <property type="term" value="F:oxidoreductase activity"/>
    <property type="evidence" value="ECO:0007669"/>
    <property type="project" value="UniProtKB-KW"/>
</dbReference>
<feature type="domain" description="NADP-dependent oxidoreductase" evidence="2">
    <location>
        <begin position="12"/>
        <end position="319"/>
    </location>
</feature>
<sequence>MPHKTANHSVHIVLGTAGFGSAKDPQAKFNDATSATPLLDLFRSHGHTELDTARAYPVGAGGTAEELLGRLEVGSWATVNSKVKSWIPHAHRKEGIEKSVADSLEALNVDKVHIMFLHAPDRTTPFEETCRAMDAAHREGKFERFGLSNFTAEEVDEVVAICEKEGFVKPTAYQAKYSIIARGSEEDLFPVLRKHGISFHAYSPSAAGFFSGNVTRESVNSSGSRWDSETLLGKVYQGDYFKDEIFAAATRVKKSAEAVGLTGHGVALRWTLYHSLLRAEHGDAIIVGCSSLAQMEQNLEYIEQGPLPKNLVEEMGQVWESVKATAPSYHK</sequence>
<comment type="caution">
    <text evidence="3">The sequence shown here is derived from an EMBL/GenBank/DDBJ whole genome shotgun (WGS) entry which is preliminary data.</text>
</comment>
<dbReference type="Gene3D" id="3.20.20.100">
    <property type="entry name" value="NADP-dependent oxidoreductase domain"/>
    <property type="match status" value="1"/>
</dbReference>
<organism evidence="3 4">
    <name type="scientific">Letharia lupina</name>
    <dbReference type="NCBI Taxonomy" id="560253"/>
    <lineage>
        <taxon>Eukaryota</taxon>
        <taxon>Fungi</taxon>
        <taxon>Dikarya</taxon>
        <taxon>Ascomycota</taxon>
        <taxon>Pezizomycotina</taxon>
        <taxon>Lecanoromycetes</taxon>
        <taxon>OSLEUM clade</taxon>
        <taxon>Lecanoromycetidae</taxon>
        <taxon>Lecanorales</taxon>
        <taxon>Lecanorineae</taxon>
        <taxon>Parmeliaceae</taxon>
        <taxon>Letharia</taxon>
    </lineage>
</organism>
<evidence type="ECO:0000313" key="4">
    <source>
        <dbReference type="Proteomes" id="UP000593566"/>
    </source>
</evidence>
<dbReference type="PANTHER" id="PTHR43364">
    <property type="entry name" value="NADH-SPECIFIC METHYLGLYOXAL REDUCTASE-RELATED"/>
    <property type="match status" value="1"/>
</dbReference>
<keyword evidence="4" id="KW-1185">Reference proteome</keyword>